<dbReference type="HOGENOM" id="CLU_125969_0_0_10"/>
<dbReference type="KEGG" id="rbc:BN938_2134"/>
<dbReference type="STRING" id="1433126.BN938_2134"/>
<dbReference type="EMBL" id="HG934468">
    <property type="protein sequence ID" value="CDN32207.1"/>
    <property type="molecule type" value="Genomic_DNA"/>
</dbReference>
<name>A0A060R9F1_9BACT</name>
<keyword evidence="1" id="KW-1133">Transmembrane helix</keyword>
<dbReference type="Pfam" id="PF04246">
    <property type="entry name" value="RseC_MucC"/>
    <property type="match status" value="1"/>
</dbReference>
<dbReference type="PANTHER" id="PTHR35867:SF1">
    <property type="entry name" value="PROTEIN RSEC"/>
    <property type="match status" value="1"/>
</dbReference>
<evidence type="ECO:0008006" key="4">
    <source>
        <dbReference type="Google" id="ProtNLM"/>
    </source>
</evidence>
<keyword evidence="1" id="KW-0472">Membrane</keyword>
<organism evidence="2 3">
    <name type="scientific">Mucinivorans hirudinis</name>
    <dbReference type="NCBI Taxonomy" id="1433126"/>
    <lineage>
        <taxon>Bacteria</taxon>
        <taxon>Pseudomonadati</taxon>
        <taxon>Bacteroidota</taxon>
        <taxon>Bacteroidia</taxon>
        <taxon>Bacteroidales</taxon>
        <taxon>Rikenellaceae</taxon>
        <taxon>Mucinivorans</taxon>
    </lineage>
</organism>
<proteinExistence type="predicted"/>
<dbReference type="PANTHER" id="PTHR35867">
    <property type="entry name" value="PROTEIN RSEC"/>
    <property type="match status" value="1"/>
</dbReference>
<sequence>MLHLAICKQEACAACKAQSACATGKEGRNLVLADDGKDRKVGDEVVLTVTRAQGLSAVVLAYLLPVVLAITLLIVLQNFAFSEALIGTIVLGVLAVYFVILHIFRNKLQSELSIEIE</sequence>
<keyword evidence="1" id="KW-0812">Transmembrane</keyword>
<protein>
    <recommendedName>
        <fullName evidence="4">Sigma factor RpoE regulatory protein RseC</fullName>
    </recommendedName>
</protein>
<gene>
    <name evidence="2" type="ORF">BN938_2134</name>
</gene>
<evidence type="ECO:0000313" key="2">
    <source>
        <dbReference type="EMBL" id="CDN32207.1"/>
    </source>
</evidence>
<accession>A0A060R9F1</accession>
<reference evidence="2 3" key="1">
    <citation type="journal article" date="2015" name="Genome Announc.">
        <title>Complete Genome Sequence of the Novel Leech Symbiont Mucinivorans hirudinis M3T.</title>
        <authorList>
            <person name="Nelson M.C."/>
            <person name="Bomar L."/>
            <person name="Graf J."/>
        </authorList>
    </citation>
    <scope>NUCLEOTIDE SEQUENCE [LARGE SCALE GENOMIC DNA]</scope>
    <source>
        <strain evidence="3">M3</strain>
    </source>
</reference>
<dbReference type="InterPro" id="IPR007359">
    <property type="entry name" value="SigmaE_reg_RseC_MucC"/>
</dbReference>
<evidence type="ECO:0000256" key="1">
    <source>
        <dbReference type="SAM" id="Phobius"/>
    </source>
</evidence>
<dbReference type="AlphaFoldDB" id="A0A060R9F1"/>
<keyword evidence="3" id="KW-1185">Reference proteome</keyword>
<evidence type="ECO:0000313" key="3">
    <source>
        <dbReference type="Proteomes" id="UP000027616"/>
    </source>
</evidence>
<feature type="transmembrane region" description="Helical" evidence="1">
    <location>
        <begin position="85"/>
        <end position="104"/>
    </location>
</feature>
<feature type="transmembrane region" description="Helical" evidence="1">
    <location>
        <begin position="57"/>
        <end position="79"/>
    </location>
</feature>
<dbReference type="eggNOG" id="COG3086">
    <property type="taxonomic scope" value="Bacteria"/>
</dbReference>
<dbReference type="Proteomes" id="UP000027616">
    <property type="component" value="Chromosome I"/>
</dbReference>